<keyword evidence="2" id="KW-1185">Reference proteome</keyword>
<evidence type="ECO:0000313" key="2">
    <source>
        <dbReference type="Proteomes" id="UP000257109"/>
    </source>
</evidence>
<dbReference type="Proteomes" id="UP000257109">
    <property type="component" value="Unassembled WGS sequence"/>
</dbReference>
<proteinExistence type="predicted"/>
<accession>A0A371HSB6</accession>
<feature type="non-terminal residue" evidence="1">
    <location>
        <position position="1"/>
    </location>
</feature>
<dbReference type="Gene3D" id="3.10.10.10">
    <property type="entry name" value="HIV Type 1 Reverse Transcriptase, subunit A, domain 1"/>
    <property type="match status" value="1"/>
</dbReference>
<reference evidence="1" key="1">
    <citation type="submission" date="2018-05" db="EMBL/GenBank/DDBJ databases">
        <title>Draft genome of Mucuna pruriens seed.</title>
        <authorList>
            <person name="Nnadi N.E."/>
            <person name="Vos R."/>
            <person name="Hasami M.H."/>
            <person name="Devisetty U.K."/>
            <person name="Aguiy J.C."/>
        </authorList>
    </citation>
    <scope>NUCLEOTIDE SEQUENCE [LARGE SCALE GENOMIC DNA]</scope>
    <source>
        <strain evidence="1">JCA_2017</strain>
    </source>
</reference>
<dbReference type="SUPFAM" id="SSF56672">
    <property type="entry name" value="DNA/RNA polymerases"/>
    <property type="match status" value="1"/>
</dbReference>
<organism evidence="1 2">
    <name type="scientific">Mucuna pruriens</name>
    <name type="common">Velvet bean</name>
    <name type="synonym">Dolichos pruriens</name>
    <dbReference type="NCBI Taxonomy" id="157652"/>
    <lineage>
        <taxon>Eukaryota</taxon>
        <taxon>Viridiplantae</taxon>
        <taxon>Streptophyta</taxon>
        <taxon>Embryophyta</taxon>
        <taxon>Tracheophyta</taxon>
        <taxon>Spermatophyta</taxon>
        <taxon>Magnoliopsida</taxon>
        <taxon>eudicotyledons</taxon>
        <taxon>Gunneridae</taxon>
        <taxon>Pentapetalae</taxon>
        <taxon>rosids</taxon>
        <taxon>fabids</taxon>
        <taxon>Fabales</taxon>
        <taxon>Fabaceae</taxon>
        <taxon>Papilionoideae</taxon>
        <taxon>50 kb inversion clade</taxon>
        <taxon>NPAAA clade</taxon>
        <taxon>indigoferoid/millettioid clade</taxon>
        <taxon>Phaseoleae</taxon>
        <taxon>Mucuna</taxon>
    </lineage>
</organism>
<sequence length="129" mass="15006">MFAWLPKDMLGIDPIFFAIGYLLHLACGPCAKRRGEDWGTRRDKKQRKKRPSFCKRALYERLDILTVMVRKPSGKWRMCTNYTDVNKAYPKDLYPLPSIDGLGGWSVWMWSPKLHGCLLMVQPNRDASK</sequence>
<dbReference type="AlphaFoldDB" id="A0A371HSB6"/>
<dbReference type="EMBL" id="QJKJ01001834">
    <property type="protein sequence ID" value="RDY05679.1"/>
    <property type="molecule type" value="Genomic_DNA"/>
</dbReference>
<evidence type="ECO:0000313" key="1">
    <source>
        <dbReference type="EMBL" id="RDY05679.1"/>
    </source>
</evidence>
<name>A0A371HSB6_MUCPR</name>
<gene>
    <name evidence="1" type="ORF">CR513_10465</name>
</gene>
<protein>
    <submittedName>
        <fullName evidence="1">Uncharacterized protein</fullName>
    </submittedName>
</protein>
<dbReference type="InterPro" id="IPR043502">
    <property type="entry name" value="DNA/RNA_pol_sf"/>
</dbReference>
<comment type="caution">
    <text evidence="1">The sequence shown here is derived from an EMBL/GenBank/DDBJ whole genome shotgun (WGS) entry which is preliminary data.</text>
</comment>
<dbReference type="OrthoDB" id="1928766at2759"/>